<dbReference type="PANTHER" id="PTHR46033">
    <property type="entry name" value="PROTEIN MAIN-LIKE 2"/>
    <property type="match status" value="1"/>
</dbReference>
<evidence type="ECO:0000313" key="2">
    <source>
        <dbReference type="EMBL" id="CAH9094229.1"/>
    </source>
</evidence>
<organism evidence="2 3">
    <name type="scientific">Cuscuta epithymum</name>
    <dbReference type="NCBI Taxonomy" id="186058"/>
    <lineage>
        <taxon>Eukaryota</taxon>
        <taxon>Viridiplantae</taxon>
        <taxon>Streptophyta</taxon>
        <taxon>Embryophyta</taxon>
        <taxon>Tracheophyta</taxon>
        <taxon>Spermatophyta</taxon>
        <taxon>Magnoliopsida</taxon>
        <taxon>eudicotyledons</taxon>
        <taxon>Gunneridae</taxon>
        <taxon>Pentapetalae</taxon>
        <taxon>asterids</taxon>
        <taxon>lamiids</taxon>
        <taxon>Solanales</taxon>
        <taxon>Convolvulaceae</taxon>
        <taxon>Cuscuteae</taxon>
        <taxon>Cuscuta</taxon>
        <taxon>Cuscuta subgen. Cuscuta</taxon>
    </lineage>
</organism>
<evidence type="ECO:0000259" key="1">
    <source>
        <dbReference type="Pfam" id="PF10536"/>
    </source>
</evidence>
<dbReference type="GO" id="GO:0010073">
    <property type="term" value="P:meristem maintenance"/>
    <property type="evidence" value="ECO:0007669"/>
    <property type="project" value="InterPro"/>
</dbReference>
<evidence type="ECO:0000313" key="3">
    <source>
        <dbReference type="Proteomes" id="UP001152523"/>
    </source>
</evidence>
<sequence length="288" mass="32720">MEVSADPGPSDRFVLTLQATRMSQDVWRGLDVQVDRCREHLRGLSHVQVDDRVLAYVRAAGFYYLHRLDAIVPLDRALLTALLEHWRQETHKFHLPVGEVPVTLGDVVVLTRLEVDGRAVTGTACRQWVDECEHLLGVCPLLRADLQGSSLRMSWLREHFVVLLLDADEVMIKQHARAYILRMMGASIFADKSGNEIQVLYLPMLEMFDVAAQFSWSSATLAYLYRHLCRGCQSGSTELGGFLLLLQIWSWEYIHIGRPIRVAYHGIDGHPLPDEPPYMLGPHHMAIC</sequence>
<gene>
    <name evidence="2" type="ORF">CEPIT_LOCUS12815</name>
</gene>
<dbReference type="Pfam" id="PF10536">
    <property type="entry name" value="PMD"/>
    <property type="match status" value="1"/>
</dbReference>
<keyword evidence="3" id="KW-1185">Reference proteome</keyword>
<dbReference type="PANTHER" id="PTHR46033:SF8">
    <property type="entry name" value="PROTEIN MAINTENANCE OF MERISTEMS-LIKE"/>
    <property type="match status" value="1"/>
</dbReference>
<feature type="domain" description="Aminotransferase-like plant mobile" evidence="1">
    <location>
        <begin position="62"/>
        <end position="261"/>
    </location>
</feature>
<protein>
    <recommendedName>
        <fullName evidence="1">Aminotransferase-like plant mobile domain-containing protein</fullName>
    </recommendedName>
</protein>
<accession>A0AAV0D7M5</accession>
<dbReference type="InterPro" id="IPR019557">
    <property type="entry name" value="AminoTfrase-like_pln_mobile"/>
</dbReference>
<dbReference type="InterPro" id="IPR044824">
    <property type="entry name" value="MAIN-like"/>
</dbReference>
<dbReference type="EMBL" id="CAMAPF010000080">
    <property type="protein sequence ID" value="CAH9094229.1"/>
    <property type="molecule type" value="Genomic_DNA"/>
</dbReference>
<comment type="caution">
    <text evidence="2">The sequence shown here is derived from an EMBL/GenBank/DDBJ whole genome shotgun (WGS) entry which is preliminary data.</text>
</comment>
<name>A0AAV0D7M5_9ASTE</name>
<reference evidence="2" key="1">
    <citation type="submission" date="2022-07" db="EMBL/GenBank/DDBJ databases">
        <authorList>
            <person name="Macas J."/>
            <person name="Novak P."/>
            <person name="Neumann P."/>
        </authorList>
    </citation>
    <scope>NUCLEOTIDE SEQUENCE</scope>
</reference>
<proteinExistence type="predicted"/>
<dbReference type="Proteomes" id="UP001152523">
    <property type="component" value="Unassembled WGS sequence"/>
</dbReference>
<dbReference type="AlphaFoldDB" id="A0AAV0D7M5"/>